<dbReference type="Pfam" id="PF01674">
    <property type="entry name" value="Lipase_2"/>
    <property type="match status" value="1"/>
</dbReference>
<dbReference type="SUPFAM" id="SSF53474">
    <property type="entry name" value="alpha/beta-Hydrolases"/>
    <property type="match status" value="1"/>
</dbReference>
<proteinExistence type="predicted"/>
<gene>
    <name evidence="2" type="ORF">ACEZDE_22140</name>
</gene>
<evidence type="ECO:0000313" key="2">
    <source>
        <dbReference type="EMBL" id="MFC1419312.1"/>
    </source>
</evidence>
<reference evidence="2 3" key="1">
    <citation type="submission" date="2024-09" db="EMBL/GenBank/DDBJ databases">
        <authorList>
            <person name="Lee S.D."/>
        </authorList>
    </citation>
    <scope>NUCLEOTIDE SEQUENCE [LARGE SCALE GENOMIC DNA]</scope>
    <source>
        <strain evidence="2 3">N8-3</strain>
    </source>
</reference>
<dbReference type="EMBL" id="JBHFAB010000017">
    <property type="protein sequence ID" value="MFC1419312.1"/>
    <property type="molecule type" value="Genomic_DNA"/>
</dbReference>
<sequence length="323" mass="33094">MATEKAQREKTRRGTRLLTAAAAVALGLAVAGTQPAAAATHYPVNYDFATGAVAGALTPTKAPLGANDWSCKPSAAHPEAVVLVNGTFGNMSDNWAAASPLLANNGYCVFAFNYGGSSPNAIFQGTGEIGASAAQLATFVDQVLAATGTSKVDLLGHSQGGMMPRYYIKNLGGAAKVDKLVALAPSNNGTTLDGITQLGQALQLLIPVNGLLNGPCAACVEQEVGSPFLTALNAGGETSPSVTYTVIESVDDEVVTPYTNAFLPAAPNVTDITLQHQCLLDSTDHLEIAADPIALTDVLNALDPAHPRSVPCEVVLPITGPLF</sequence>
<evidence type="ECO:0000313" key="3">
    <source>
        <dbReference type="Proteomes" id="UP001592531"/>
    </source>
</evidence>
<dbReference type="InterPro" id="IPR029058">
    <property type="entry name" value="AB_hydrolase_fold"/>
</dbReference>
<dbReference type="Gene3D" id="3.40.50.1820">
    <property type="entry name" value="alpha/beta hydrolase"/>
    <property type="match status" value="1"/>
</dbReference>
<dbReference type="RefSeq" id="WP_380538495.1">
    <property type="nucleotide sequence ID" value="NZ_JBHFAB010000017.1"/>
</dbReference>
<dbReference type="Proteomes" id="UP001592531">
    <property type="component" value="Unassembled WGS sequence"/>
</dbReference>
<keyword evidence="1" id="KW-0732">Signal</keyword>
<evidence type="ECO:0000256" key="1">
    <source>
        <dbReference type="SAM" id="SignalP"/>
    </source>
</evidence>
<feature type="signal peptide" evidence="1">
    <location>
        <begin position="1"/>
        <end position="38"/>
    </location>
</feature>
<dbReference type="PROSITE" id="PS51318">
    <property type="entry name" value="TAT"/>
    <property type="match status" value="1"/>
</dbReference>
<organism evidence="2 3">
    <name type="scientific">Streptacidiphilus cavernicola</name>
    <dbReference type="NCBI Taxonomy" id="3342716"/>
    <lineage>
        <taxon>Bacteria</taxon>
        <taxon>Bacillati</taxon>
        <taxon>Actinomycetota</taxon>
        <taxon>Actinomycetes</taxon>
        <taxon>Kitasatosporales</taxon>
        <taxon>Streptomycetaceae</taxon>
        <taxon>Streptacidiphilus</taxon>
    </lineage>
</organism>
<dbReference type="InterPro" id="IPR002918">
    <property type="entry name" value="Lipase_EstA/Esterase_EstB"/>
</dbReference>
<keyword evidence="3" id="KW-1185">Reference proteome</keyword>
<dbReference type="PANTHER" id="PTHR32015:SF1">
    <property type="entry name" value="LIPASE"/>
    <property type="match status" value="1"/>
</dbReference>
<dbReference type="InterPro" id="IPR006311">
    <property type="entry name" value="TAT_signal"/>
</dbReference>
<protein>
    <submittedName>
        <fullName evidence="2">Esterase/lipase family protein</fullName>
    </submittedName>
</protein>
<name>A0ABV6W018_9ACTN</name>
<accession>A0ABV6W018</accession>
<comment type="caution">
    <text evidence="2">The sequence shown here is derived from an EMBL/GenBank/DDBJ whole genome shotgun (WGS) entry which is preliminary data.</text>
</comment>
<dbReference type="PANTHER" id="PTHR32015">
    <property type="entry name" value="FASTING INDUCED LIPASE"/>
    <property type="match status" value="1"/>
</dbReference>
<feature type="chain" id="PRO_5046791020" evidence="1">
    <location>
        <begin position="39"/>
        <end position="323"/>
    </location>
</feature>